<evidence type="ECO:0000313" key="3">
    <source>
        <dbReference type="Proteomes" id="UP000287033"/>
    </source>
</evidence>
<protein>
    <submittedName>
        <fullName evidence="2">Uncharacterized protein</fullName>
    </submittedName>
</protein>
<feature type="compositionally biased region" description="Low complexity" evidence="1">
    <location>
        <begin position="42"/>
        <end position="52"/>
    </location>
</feature>
<gene>
    <name evidence="2" type="ORF">chiPu_0028093</name>
</gene>
<evidence type="ECO:0000256" key="1">
    <source>
        <dbReference type="SAM" id="MobiDB-lite"/>
    </source>
</evidence>
<dbReference type="Proteomes" id="UP000287033">
    <property type="component" value="Unassembled WGS sequence"/>
</dbReference>
<feature type="compositionally biased region" description="Low complexity" evidence="1">
    <location>
        <begin position="1"/>
        <end position="13"/>
    </location>
</feature>
<dbReference type="AlphaFoldDB" id="A0A401TNA1"/>
<proteinExistence type="predicted"/>
<evidence type="ECO:0000313" key="2">
    <source>
        <dbReference type="EMBL" id="GCC44103.1"/>
    </source>
</evidence>
<comment type="caution">
    <text evidence="2">The sequence shown here is derived from an EMBL/GenBank/DDBJ whole genome shotgun (WGS) entry which is preliminary data.</text>
</comment>
<feature type="region of interest" description="Disordered" evidence="1">
    <location>
        <begin position="1"/>
        <end position="61"/>
    </location>
</feature>
<dbReference type="EMBL" id="BEZZ01122940">
    <property type="protein sequence ID" value="GCC44103.1"/>
    <property type="molecule type" value="Genomic_DNA"/>
</dbReference>
<feature type="compositionally biased region" description="Polar residues" evidence="1">
    <location>
        <begin position="19"/>
        <end position="41"/>
    </location>
</feature>
<reference evidence="2 3" key="1">
    <citation type="journal article" date="2018" name="Nat. Ecol. Evol.">
        <title>Shark genomes provide insights into elasmobranch evolution and the origin of vertebrates.</title>
        <authorList>
            <person name="Hara Y"/>
            <person name="Yamaguchi K"/>
            <person name="Onimaru K"/>
            <person name="Kadota M"/>
            <person name="Koyanagi M"/>
            <person name="Keeley SD"/>
            <person name="Tatsumi K"/>
            <person name="Tanaka K"/>
            <person name="Motone F"/>
            <person name="Kageyama Y"/>
            <person name="Nozu R"/>
            <person name="Adachi N"/>
            <person name="Nishimura O"/>
            <person name="Nakagawa R"/>
            <person name="Tanegashima C"/>
            <person name="Kiyatake I"/>
            <person name="Matsumoto R"/>
            <person name="Murakumo K"/>
            <person name="Nishida K"/>
            <person name="Terakita A"/>
            <person name="Kuratani S"/>
            <person name="Sato K"/>
            <person name="Hyodo S Kuraku.S."/>
        </authorList>
    </citation>
    <scope>NUCLEOTIDE SEQUENCE [LARGE SCALE GENOMIC DNA]</scope>
</reference>
<accession>A0A401TNA1</accession>
<keyword evidence="3" id="KW-1185">Reference proteome</keyword>
<name>A0A401TNA1_CHIPU</name>
<organism evidence="2 3">
    <name type="scientific">Chiloscyllium punctatum</name>
    <name type="common">Brownbanded bambooshark</name>
    <name type="synonym">Hemiscyllium punctatum</name>
    <dbReference type="NCBI Taxonomy" id="137246"/>
    <lineage>
        <taxon>Eukaryota</taxon>
        <taxon>Metazoa</taxon>
        <taxon>Chordata</taxon>
        <taxon>Craniata</taxon>
        <taxon>Vertebrata</taxon>
        <taxon>Chondrichthyes</taxon>
        <taxon>Elasmobranchii</taxon>
        <taxon>Galeomorphii</taxon>
        <taxon>Galeoidea</taxon>
        <taxon>Orectolobiformes</taxon>
        <taxon>Hemiscylliidae</taxon>
        <taxon>Chiloscyllium</taxon>
    </lineage>
</organism>
<sequence length="120" mass="13178">MGGEVECGVSVSVPLAQREGSTVSRPNSFLFRSSTRSNIRASSVVSPMSPQSPTFPEPDPNVVVRQRVPEEGPDDLELVFQLRKVPGYPYPLPTVWTIPKEQEGWDKGRETLIIQAVGLS</sequence>